<name>A0ABR2I6W9_9EUKA</name>
<sequence>MAQLYQNRHKNAESHLFGDEPPPEHYEISPETIQGLRDANNNRKKAMESNLFSDETAKPAIQNQPQVIPANQYPGIKYQQPSYSNQKAKYQPPHLPPTQILKPKLQPLAPAPSQDDFGFRQNANQPTLLQQFRQTQDQPTQQLSPPPQQQLQRPKVPTINYSSIPNLNENLAQIDNSLPSISARKFVIEDNSPQNVDSQQSPPRTVITTHRRPTFINAQVKETALPHFNVADLVQNSQVPQLSPFPNIEFDLAPIDNNFAFVVKPLTSSGQRYPKKLNLTNAAGNEMKKMRDELEKDAQQFDSRIKRIEKVEIVQPMRPVTAVADDPPTLDFSFATPRSMWNFDRHQNLNENEQGRRSSMKNDIPDLNITNSNEMNIPNNNEYYEDNDDNNGEAGLMSTQSDFIYLDTQNLD</sequence>
<accession>A0ABR2I6W9</accession>
<feature type="region of interest" description="Disordered" evidence="1">
    <location>
        <begin position="75"/>
        <end position="120"/>
    </location>
</feature>
<evidence type="ECO:0000256" key="1">
    <source>
        <dbReference type="SAM" id="MobiDB-lite"/>
    </source>
</evidence>
<reference evidence="2 3" key="1">
    <citation type="submission" date="2024-04" db="EMBL/GenBank/DDBJ databases">
        <title>Tritrichomonas musculus Genome.</title>
        <authorList>
            <person name="Alves-Ferreira E."/>
            <person name="Grigg M."/>
            <person name="Lorenzi H."/>
            <person name="Galac M."/>
        </authorList>
    </citation>
    <scope>NUCLEOTIDE SEQUENCE [LARGE SCALE GENOMIC DNA]</scope>
    <source>
        <strain evidence="2 3">EAF2021</strain>
    </source>
</reference>
<protein>
    <submittedName>
        <fullName evidence="2">Uncharacterized protein</fullName>
    </submittedName>
</protein>
<organism evidence="2 3">
    <name type="scientific">Tritrichomonas musculus</name>
    <dbReference type="NCBI Taxonomy" id="1915356"/>
    <lineage>
        <taxon>Eukaryota</taxon>
        <taxon>Metamonada</taxon>
        <taxon>Parabasalia</taxon>
        <taxon>Tritrichomonadida</taxon>
        <taxon>Tritrichomonadidae</taxon>
        <taxon>Tritrichomonas</taxon>
    </lineage>
</organism>
<dbReference type="Proteomes" id="UP001470230">
    <property type="component" value="Unassembled WGS sequence"/>
</dbReference>
<dbReference type="EMBL" id="JAPFFF010000019">
    <property type="protein sequence ID" value="KAK8857971.1"/>
    <property type="molecule type" value="Genomic_DNA"/>
</dbReference>
<feature type="region of interest" description="Disordered" evidence="1">
    <location>
        <begin position="132"/>
        <end position="154"/>
    </location>
</feature>
<evidence type="ECO:0000313" key="2">
    <source>
        <dbReference type="EMBL" id="KAK8857971.1"/>
    </source>
</evidence>
<proteinExistence type="predicted"/>
<feature type="region of interest" description="Disordered" evidence="1">
    <location>
        <begin position="1"/>
        <end position="29"/>
    </location>
</feature>
<comment type="caution">
    <text evidence="2">The sequence shown here is derived from an EMBL/GenBank/DDBJ whole genome shotgun (WGS) entry which is preliminary data.</text>
</comment>
<feature type="region of interest" description="Disordered" evidence="1">
    <location>
        <begin position="352"/>
        <end position="380"/>
    </location>
</feature>
<feature type="compositionally biased region" description="Polar residues" evidence="1">
    <location>
        <begin position="79"/>
        <end position="88"/>
    </location>
</feature>
<feature type="compositionally biased region" description="Low complexity" evidence="1">
    <location>
        <begin position="101"/>
        <end position="112"/>
    </location>
</feature>
<feature type="compositionally biased region" description="Basic and acidic residues" evidence="1">
    <location>
        <begin position="10"/>
        <end position="28"/>
    </location>
</feature>
<feature type="compositionally biased region" description="Low complexity" evidence="1">
    <location>
        <begin position="368"/>
        <end position="380"/>
    </location>
</feature>
<evidence type="ECO:0000313" key="3">
    <source>
        <dbReference type="Proteomes" id="UP001470230"/>
    </source>
</evidence>
<keyword evidence="3" id="KW-1185">Reference proteome</keyword>
<gene>
    <name evidence="2" type="ORF">M9Y10_013070</name>
</gene>
<feature type="compositionally biased region" description="Low complexity" evidence="1">
    <location>
        <begin position="132"/>
        <end position="143"/>
    </location>
</feature>